<keyword evidence="6 7" id="KW-0472">Membrane</keyword>
<feature type="transmembrane region" description="Helical" evidence="7">
    <location>
        <begin position="183"/>
        <end position="204"/>
    </location>
</feature>
<dbReference type="Proteomes" id="UP000199013">
    <property type="component" value="Unassembled WGS sequence"/>
</dbReference>
<keyword evidence="2" id="KW-0328">Glycosyltransferase</keyword>
<dbReference type="GO" id="GO:0016020">
    <property type="term" value="C:membrane"/>
    <property type="evidence" value="ECO:0007669"/>
    <property type="project" value="UniProtKB-SubCell"/>
</dbReference>
<feature type="transmembrane region" description="Helical" evidence="7">
    <location>
        <begin position="527"/>
        <end position="551"/>
    </location>
</feature>
<feature type="transmembrane region" description="Helical" evidence="7">
    <location>
        <begin position="502"/>
        <end position="521"/>
    </location>
</feature>
<dbReference type="SUPFAM" id="SSF53448">
    <property type="entry name" value="Nucleotide-diphospho-sugar transferases"/>
    <property type="match status" value="1"/>
</dbReference>
<evidence type="ECO:0000256" key="3">
    <source>
        <dbReference type="ARBA" id="ARBA00022679"/>
    </source>
</evidence>
<keyword evidence="4 7" id="KW-0812">Transmembrane</keyword>
<evidence type="ECO:0000256" key="1">
    <source>
        <dbReference type="ARBA" id="ARBA00004141"/>
    </source>
</evidence>
<proteinExistence type="predicted"/>
<dbReference type="Pfam" id="PF13641">
    <property type="entry name" value="Glyco_tranf_2_3"/>
    <property type="match status" value="1"/>
</dbReference>
<comment type="subcellular location">
    <subcellularLocation>
        <location evidence="1">Membrane</location>
        <topology evidence="1">Multi-pass membrane protein</topology>
    </subcellularLocation>
</comment>
<evidence type="ECO:0000313" key="8">
    <source>
        <dbReference type="EMBL" id="SBW29050.1"/>
    </source>
</evidence>
<gene>
    <name evidence="8" type="ORF">FDG2_6373</name>
</gene>
<dbReference type="AlphaFoldDB" id="A0A1C3PGY2"/>
<sequence length="630" mass="70192">MNPNQALATPPSFHAFLTRMPRQLRFTVGGGTNIVARVVLMAFFGYFFGTWGQSGYGYSVAAATILLWGLDRGFIWHGNEGSRVWLALVRISTESMGWLLFAALTKAAVNPPVMSQVGLRNLLAALACAVVVVSAHLLSSSWFVFGATVTTPYVRILRGCLLLPALPLLVDMTQALYHNRGEVALGTWTAVSLVMLLVAGLTLVRAQYSWQLPERVDHVNLEDQAPPRYTFSLIVPARQEPVLGRTLTQVLAGDYPLNLFELIVVVSDDELDRETREMAQDFADRYPNVRVVTPRSAMRSKPLSLEDARKYCHGELIGIVDAESLIARGLLSYVNTLAVHHPEIGIFQGGVQLMNVRGSHWRRPESGGPLRALADWANSGTSWWRARNCLEYYIWFMSRLRYQAMARFIPLGGNTVFIRREILDRLGGWDVSCLTEDCDLGVRASVEGVVTAVFYHPELTTREETPESLGKLVVQRTRWMMGFIQVFRKGDWRRLAGRRQRVLAAEMLLMPFFQAMAGLILPASVLLAFFLSGSVGIVIIFWLPLIAMLMLTLTEEAAFREFADAYRIKVTPLDSARLIVSAPVYQLVLSLAALRAVVRLVQGKLEWEKTTHVGAHHVVIPAPSELEGVS</sequence>
<accession>A0A1C3PGY2</accession>
<evidence type="ECO:0000256" key="5">
    <source>
        <dbReference type="ARBA" id="ARBA00022989"/>
    </source>
</evidence>
<protein>
    <submittedName>
        <fullName evidence="8">Family 2 glycosyl transferase</fullName>
    </submittedName>
</protein>
<dbReference type="CDD" id="cd06423">
    <property type="entry name" value="CESA_like"/>
    <property type="match status" value="1"/>
</dbReference>
<dbReference type="PANTHER" id="PTHR43867:SF2">
    <property type="entry name" value="CELLULOSE SYNTHASE CATALYTIC SUBUNIT A [UDP-FORMING]"/>
    <property type="match status" value="1"/>
</dbReference>
<evidence type="ECO:0000256" key="7">
    <source>
        <dbReference type="SAM" id="Phobius"/>
    </source>
</evidence>
<keyword evidence="5 7" id="KW-1133">Transmembrane helix</keyword>
<feature type="transmembrane region" description="Helical" evidence="7">
    <location>
        <begin position="156"/>
        <end position="177"/>
    </location>
</feature>
<evidence type="ECO:0000256" key="4">
    <source>
        <dbReference type="ARBA" id="ARBA00022692"/>
    </source>
</evidence>
<dbReference type="Gene3D" id="3.90.550.10">
    <property type="entry name" value="Spore Coat Polysaccharide Biosynthesis Protein SpsA, Chain A"/>
    <property type="match status" value="1"/>
</dbReference>
<dbReference type="EMBL" id="FLUV01002638">
    <property type="protein sequence ID" value="SBW29050.1"/>
    <property type="molecule type" value="Genomic_DNA"/>
</dbReference>
<dbReference type="InterPro" id="IPR050321">
    <property type="entry name" value="Glycosyltr_2/OpgH_subfam"/>
</dbReference>
<keyword evidence="9" id="KW-1185">Reference proteome</keyword>
<name>A0A1C3PGY2_9ACTN</name>
<dbReference type="InterPro" id="IPR029044">
    <property type="entry name" value="Nucleotide-diphossugar_trans"/>
</dbReference>
<evidence type="ECO:0000256" key="6">
    <source>
        <dbReference type="ARBA" id="ARBA00023136"/>
    </source>
</evidence>
<organism evidence="8 9">
    <name type="scientific">Candidatus Protofrankia californiensis</name>
    <dbReference type="NCBI Taxonomy" id="1839754"/>
    <lineage>
        <taxon>Bacteria</taxon>
        <taxon>Bacillati</taxon>
        <taxon>Actinomycetota</taxon>
        <taxon>Actinomycetes</taxon>
        <taxon>Frankiales</taxon>
        <taxon>Frankiaceae</taxon>
        <taxon>Protofrankia</taxon>
    </lineage>
</organism>
<dbReference type="GO" id="GO:0016757">
    <property type="term" value="F:glycosyltransferase activity"/>
    <property type="evidence" value="ECO:0007669"/>
    <property type="project" value="UniProtKB-KW"/>
</dbReference>
<evidence type="ECO:0000313" key="9">
    <source>
        <dbReference type="Proteomes" id="UP000199013"/>
    </source>
</evidence>
<feature type="transmembrane region" description="Helical" evidence="7">
    <location>
        <begin position="26"/>
        <end position="49"/>
    </location>
</feature>
<dbReference type="PANTHER" id="PTHR43867">
    <property type="entry name" value="CELLULOSE SYNTHASE CATALYTIC SUBUNIT A [UDP-FORMING]"/>
    <property type="match status" value="1"/>
</dbReference>
<keyword evidence="3 8" id="KW-0808">Transferase</keyword>
<reference evidence="9" key="1">
    <citation type="submission" date="2016-02" db="EMBL/GenBank/DDBJ databases">
        <authorList>
            <person name="Wibberg D."/>
        </authorList>
    </citation>
    <scope>NUCLEOTIDE SEQUENCE [LARGE SCALE GENOMIC DNA]</scope>
</reference>
<feature type="transmembrane region" description="Helical" evidence="7">
    <location>
        <begin position="121"/>
        <end position="144"/>
    </location>
</feature>
<evidence type="ECO:0000256" key="2">
    <source>
        <dbReference type="ARBA" id="ARBA00022676"/>
    </source>
</evidence>